<dbReference type="EMBL" id="CP048630">
    <property type="protein sequence ID" value="QIB33572.1"/>
    <property type="molecule type" value="Genomic_DNA"/>
</dbReference>
<proteinExistence type="predicted"/>
<dbReference type="AlphaFoldDB" id="A0A6P1YK85"/>
<feature type="domain" description="DUF1989" evidence="1">
    <location>
        <begin position="10"/>
        <end position="173"/>
    </location>
</feature>
<evidence type="ECO:0000313" key="3">
    <source>
        <dbReference type="Proteomes" id="UP000464751"/>
    </source>
</evidence>
<protein>
    <submittedName>
        <fullName evidence="2">Urea carboxylase-associated family protein</fullName>
    </submittedName>
</protein>
<dbReference type="KEGG" id="apra:G3A50_07520"/>
<organism evidence="2 3">
    <name type="scientific">Ancylobacter pratisalsi</name>
    <dbReference type="NCBI Taxonomy" id="1745854"/>
    <lineage>
        <taxon>Bacteria</taxon>
        <taxon>Pseudomonadati</taxon>
        <taxon>Pseudomonadota</taxon>
        <taxon>Alphaproteobacteria</taxon>
        <taxon>Hyphomicrobiales</taxon>
        <taxon>Xanthobacteraceae</taxon>
        <taxon>Ancylobacter</taxon>
    </lineage>
</organism>
<dbReference type="Proteomes" id="UP000464751">
    <property type="component" value="Chromosome"/>
</dbReference>
<gene>
    <name evidence="2" type="ORF">G3A50_07520</name>
</gene>
<dbReference type="Pfam" id="PF09347">
    <property type="entry name" value="DUF1989"/>
    <property type="match status" value="1"/>
</dbReference>
<dbReference type="InterPro" id="IPR018959">
    <property type="entry name" value="DUF1989"/>
</dbReference>
<reference evidence="2 3" key="1">
    <citation type="submission" date="2020-02" db="EMBL/GenBank/DDBJ databases">
        <authorList>
            <person name="Li G."/>
        </authorList>
    </citation>
    <scope>NUCLEOTIDE SEQUENCE [LARGE SCALE GENOMIC DNA]</scope>
    <source>
        <strain evidence="2 3">DSM 102029</strain>
    </source>
</reference>
<dbReference type="RefSeq" id="WP_163074667.1">
    <property type="nucleotide sequence ID" value="NZ_CP048630.1"/>
</dbReference>
<keyword evidence="3" id="KW-1185">Reference proteome</keyword>
<sequence length="208" mass="22605">MKFEEAGTMVLPAGHGKALCLRAGWSVRVVNPHGTQALDFWAYNAADPSEYLSMDNVRSFNSVAYVEKDTALVTTERRPIVCMTEDTSAGQHDTLLCACNPAIYRELGVKGFHRSCATNMHEALGEIGMKMAFTPAPLNLFMSVDVRPDGSLDRILPRSKPGAAVTFRAEFDAVLVFSNCPQDVTTINGPDKTPRDCVLEILPPADAA</sequence>
<accession>A0A6P1YK85</accession>
<evidence type="ECO:0000313" key="2">
    <source>
        <dbReference type="EMBL" id="QIB33572.1"/>
    </source>
</evidence>
<evidence type="ECO:0000259" key="1">
    <source>
        <dbReference type="Pfam" id="PF09347"/>
    </source>
</evidence>
<dbReference type="PANTHER" id="PTHR31527:SF0">
    <property type="entry name" value="RE64534P"/>
    <property type="match status" value="1"/>
</dbReference>
<dbReference type="PANTHER" id="PTHR31527">
    <property type="entry name" value="RE64534P"/>
    <property type="match status" value="1"/>
</dbReference>
<name>A0A6P1YK85_9HYPH</name>